<dbReference type="PANTHER" id="PTHR30483:SF6">
    <property type="entry name" value="PERIPLASMIC BINDING PROTEIN OF ABC TRANSPORTER FOR NATURAL AMINO ACIDS"/>
    <property type="match status" value="1"/>
</dbReference>
<keyword evidence="3" id="KW-0813">Transport</keyword>
<dbReference type="RefSeq" id="WP_075613374.1">
    <property type="nucleotide sequence ID" value="NZ_JACIED010000006.1"/>
</dbReference>
<comment type="similarity">
    <text evidence="1">Belongs to the leucine-binding protein family.</text>
</comment>
<dbReference type="EMBL" id="JACIED010000006">
    <property type="protein sequence ID" value="MBB4010076.1"/>
    <property type="molecule type" value="Genomic_DNA"/>
</dbReference>
<sequence>MAYLRSFIASAFALVFAIGAHPAMADDSEIVVGFATASSGFMEAYDKPAEDAAMIRIDEINAAGGLLGKKIKVVSADTKSDRAEGAKAGLSVIDQGAKLVVVSCDYDFGAPAALAAEDAGLISFFLCAESVKAGIQGVGPHSFSASVLAAVQGATMAEWAFKDKKAKTFYRLLDTWTEYNKGICDGFDWMMPKLEAQGAKLVGQDTFKNDDASIAAQITRIKSLPQEPDAIMLCTMMPGAVSAIKQIRAAGINSMILNGSGVDGSYWLSAVPDLSNFYTPVQGSIYGDDPNPEVQKFNAAYKKKTGTDPSSQYVYPGYSMIDVWAKAVERAKTTDADAVVSELEKMNAEPTLFGPRTFTKELHHQNQARYLIVETKNGKPSVVGNWTISEPVPMDALVKK</sequence>
<feature type="chain" id="PRO_5044564442" evidence="4">
    <location>
        <begin position="26"/>
        <end position="400"/>
    </location>
</feature>
<evidence type="ECO:0000256" key="2">
    <source>
        <dbReference type="ARBA" id="ARBA00022729"/>
    </source>
</evidence>
<dbReference type="InterPro" id="IPR028082">
    <property type="entry name" value="Peripla_BP_I"/>
</dbReference>
<dbReference type="PANTHER" id="PTHR30483">
    <property type="entry name" value="LEUCINE-SPECIFIC-BINDING PROTEIN"/>
    <property type="match status" value="1"/>
</dbReference>
<dbReference type="Gene3D" id="3.40.50.2300">
    <property type="match status" value="2"/>
</dbReference>
<evidence type="ECO:0000256" key="1">
    <source>
        <dbReference type="ARBA" id="ARBA00010062"/>
    </source>
</evidence>
<dbReference type="InterPro" id="IPR028081">
    <property type="entry name" value="Leu-bd"/>
</dbReference>
<reference evidence="7 8" key="1">
    <citation type="submission" date="2016-09" db="EMBL/GenBank/DDBJ databases">
        <title>Rhizobium oryziradicis sp. nov., isolated from the root of rice.</title>
        <authorList>
            <person name="Zhao J."/>
            <person name="Zhang X."/>
        </authorList>
    </citation>
    <scope>NUCLEOTIDE SEQUENCE [LARGE SCALE GENOMIC DNA]</scope>
    <source>
        <strain evidence="7 8">14971</strain>
    </source>
</reference>
<dbReference type="Proteomes" id="UP000544107">
    <property type="component" value="Unassembled WGS sequence"/>
</dbReference>
<gene>
    <name evidence="7" type="ORF">BJF91_16780</name>
    <name evidence="6" type="ORF">GGQ71_004373</name>
</gene>
<feature type="domain" description="Leucine-binding protein" evidence="5">
    <location>
        <begin position="29"/>
        <end position="378"/>
    </location>
</feature>
<evidence type="ECO:0000313" key="6">
    <source>
        <dbReference type="EMBL" id="MBB4010076.1"/>
    </source>
</evidence>
<name>A0A1Q9A9X9_9HYPH</name>
<evidence type="ECO:0000313" key="8">
    <source>
        <dbReference type="Proteomes" id="UP000185598"/>
    </source>
</evidence>
<dbReference type="SUPFAM" id="SSF53822">
    <property type="entry name" value="Periplasmic binding protein-like I"/>
    <property type="match status" value="1"/>
</dbReference>
<dbReference type="OrthoDB" id="9791590at2"/>
<dbReference type="InterPro" id="IPR051010">
    <property type="entry name" value="BCAA_transport"/>
</dbReference>
<keyword evidence="2 4" id="KW-0732">Signal</keyword>
<dbReference type="Pfam" id="PF13458">
    <property type="entry name" value="Peripla_BP_6"/>
    <property type="match status" value="1"/>
</dbReference>
<accession>A0A1Q9A9X9</accession>
<dbReference type="AlphaFoldDB" id="A0A1Q9A9X9"/>
<evidence type="ECO:0000259" key="5">
    <source>
        <dbReference type="Pfam" id="PF13458"/>
    </source>
</evidence>
<evidence type="ECO:0000313" key="7">
    <source>
        <dbReference type="EMBL" id="OLP51680.1"/>
    </source>
</evidence>
<dbReference type="EMBL" id="MKIN01000019">
    <property type="protein sequence ID" value="OLP51680.1"/>
    <property type="molecule type" value="Genomic_DNA"/>
</dbReference>
<evidence type="ECO:0000256" key="4">
    <source>
        <dbReference type="SAM" id="SignalP"/>
    </source>
</evidence>
<evidence type="ECO:0000313" key="9">
    <source>
        <dbReference type="Proteomes" id="UP000544107"/>
    </source>
</evidence>
<organism evidence="7 8">
    <name type="scientific">Allorhizobium taibaishanense</name>
    <dbReference type="NCBI Taxonomy" id="887144"/>
    <lineage>
        <taxon>Bacteria</taxon>
        <taxon>Pseudomonadati</taxon>
        <taxon>Pseudomonadota</taxon>
        <taxon>Alphaproteobacteria</taxon>
        <taxon>Hyphomicrobiales</taxon>
        <taxon>Rhizobiaceae</taxon>
        <taxon>Rhizobium/Agrobacterium group</taxon>
        <taxon>Allorhizobium</taxon>
    </lineage>
</organism>
<comment type="caution">
    <text evidence="7">The sequence shown here is derived from an EMBL/GenBank/DDBJ whole genome shotgun (WGS) entry which is preliminary data.</text>
</comment>
<reference evidence="6 9" key="2">
    <citation type="submission" date="2020-08" db="EMBL/GenBank/DDBJ databases">
        <title>Genomic Encyclopedia of Type Strains, Phase IV (KMG-IV): sequencing the most valuable type-strain genomes for metagenomic binning, comparative biology and taxonomic classification.</title>
        <authorList>
            <person name="Goeker M."/>
        </authorList>
    </citation>
    <scope>NUCLEOTIDE SEQUENCE [LARGE SCALE GENOMIC DNA]</scope>
    <source>
        <strain evidence="6 9">DSM 100021</strain>
    </source>
</reference>
<dbReference type="STRING" id="887144.BJF91_16780"/>
<dbReference type="GO" id="GO:0006865">
    <property type="term" value="P:amino acid transport"/>
    <property type="evidence" value="ECO:0007669"/>
    <property type="project" value="UniProtKB-KW"/>
</dbReference>
<dbReference type="Proteomes" id="UP000185598">
    <property type="component" value="Unassembled WGS sequence"/>
</dbReference>
<keyword evidence="8" id="KW-1185">Reference proteome</keyword>
<keyword evidence="3" id="KW-0029">Amino-acid transport</keyword>
<proteinExistence type="inferred from homology"/>
<evidence type="ECO:0000256" key="3">
    <source>
        <dbReference type="ARBA" id="ARBA00022970"/>
    </source>
</evidence>
<protein>
    <submittedName>
        <fullName evidence="7">Branched-chain amino acid ABC transporter substrate-binding protein</fullName>
    </submittedName>
    <submittedName>
        <fullName evidence="6">Branched-chain amino acid transport system substrate-binding protein</fullName>
    </submittedName>
</protein>
<feature type="signal peptide" evidence="4">
    <location>
        <begin position="1"/>
        <end position="25"/>
    </location>
</feature>